<dbReference type="Proteomes" id="UP000570493">
    <property type="component" value="Unassembled WGS sequence"/>
</dbReference>
<sequence length="81" mass="9178">MLVLQIELRGMNMLETFVCVLVGAIYLLVSIFTSDEQSSKENEQLDQLNDGMGNVIADGEFMSREEAEDAQSRGELYDTYY</sequence>
<evidence type="ECO:0000256" key="1">
    <source>
        <dbReference type="SAM" id="Phobius"/>
    </source>
</evidence>
<keyword evidence="1" id="KW-1133">Transmembrane helix</keyword>
<feature type="transmembrane region" description="Helical" evidence="1">
    <location>
        <begin position="12"/>
        <end position="32"/>
    </location>
</feature>
<accession>A0A7Y0DW93</accession>
<evidence type="ECO:0000313" key="3">
    <source>
        <dbReference type="Proteomes" id="UP000570493"/>
    </source>
</evidence>
<keyword evidence="1" id="KW-0472">Membrane</keyword>
<name>A0A7Y0DW93_9GAMM</name>
<organism evidence="2 3">
    <name type="scientific">Pseudoalteromonas arctica</name>
    <dbReference type="NCBI Taxonomy" id="394751"/>
    <lineage>
        <taxon>Bacteria</taxon>
        <taxon>Pseudomonadati</taxon>
        <taxon>Pseudomonadota</taxon>
        <taxon>Gammaproteobacteria</taxon>
        <taxon>Alteromonadales</taxon>
        <taxon>Pseudoalteromonadaceae</taxon>
        <taxon>Pseudoalteromonas</taxon>
    </lineage>
</organism>
<evidence type="ECO:0000313" key="2">
    <source>
        <dbReference type="EMBL" id="NMM42779.1"/>
    </source>
</evidence>
<dbReference type="EMBL" id="JABBMT010000066">
    <property type="protein sequence ID" value="NMM42779.1"/>
    <property type="molecule type" value="Genomic_DNA"/>
</dbReference>
<protein>
    <submittedName>
        <fullName evidence="2">Uncharacterized protein</fullName>
    </submittedName>
</protein>
<keyword evidence="1" id="KW-0812">Transmembrane</keyword>
<keyword evidence="3" id="KW-1185">Reference proteome</keyword>
<proteinExistence type="predicted"/>
<gene>
    <name evidence="2" type="ORF">HHO47_18745</name>
</gene>
<dbReference type="AlphaFoldDB" id="A0A7Y0DW93"/>
<reference evidence="2" key="1">
    <citation type="submission" date="2020-04" db="EMBL/GenBank/DDBJ databases">
        <title>Genome Sequencing for Pseudoaltermonas arctica.</title>
        <authorList>
            <person name="Elkins N.S."/>
        </authorList>
    </citation>
    <scope>NUCLEOTIDE SEQUENCE [LARGE SCALE GENOMIC DNA]</scope>
    <source>
        <strain evidence="2">NEC-BIFX-2020_0012</strain>
    </source>
</reference>
<comment type="caution">
    <text evidence="2">The sequence shown here is derived from an EMBL/GenBank/DDBJ whole genome shotgun (WGS) entry which is preliminary data.</text>
</comment>